<dbReference type="InterPro" id="IPR002372">
    <property type="entry name" value="PQQ_rpt_dom"/>
</dbReference>
<feature type="domain" description="Laminin G" evidence="3">
    <location>
        <begin position="990"/>
        <end position="1118"/>
    </location>
</feature>
<reference evidence="5" key="1">
    <citation type="journal article" date="2020" name="mSystems">
        <title>Genome- and Community-Level Interaction Insights into Carbon Utilization and Element Cycling Functions of Hydrothermarchaeota in Hydrothermal Sediment.</title>
        <authorList>
            <person name="Zhou Z."/>
            <person name="Liu Y."/>
            <person name="Xu W."/>
            <person name="Pan J."/>
            <person name="Luo Z.H."/>
            <person name="Li M."/>
        </authorList>
    </citation>
    <scope>NUCLEOTIDE SEQUENCE [LARGE SCALE GENOMIC DNA]</scope>
    <source>
        <strain evidence="5">SpSt-508</strain>
    </source>
</reference>
<dbReference type="EMBL" id="DSVQ01000019">
    <property type="protein sequence ID" value="HGT40938.1"/>
    <property type="molecule type" value="Genomic_DNA"/>
</dbReference>
<keyword evidence="5" id="KW-0808">Transferase</keyword>
<dbReference type="PANTHER" id="PTHR34512">
    <property type="entry name" value="CELL SURFACE PROTEIN"/>
    <property type="match status" value="1"/>
</dbReference>
<dbReference type="InterPro" id="IPR015943">
    <property type="entry name" value="WD40/YVTN_repeat-like_dom_sf"/>
</dbReference>
<comment type="caution">
    <text evidence="5">The sequence shown here is derived from an EMBL/GenBank/DDBJ whole genome shotgun (WGS) entry which is preliminary data.</text>
</comment>
<dbReference type="InterPro" id="IPR041698">
    <property type="entry name" value="Methyltransf_25"/>
</dbReference>
<dbReference type="Gene3D" id="2.60.120.200">
    <property type="match status" value="1"/>
</dbReference>
<dbReference type="Pfam" id="PF13649">
    <property type="entry name" value="Methyltransf_25"/>
    <property type="match status" value="1"/>
</dbReference>
<evidence type="ECO:0000313" key="5">
    <source>
        <dbReference type="EMBL" id="HGT40938.1"/>
    </source>
</evidence>
<feature type="domain" description="LamG-like jellyroll fold" evidence="4">
    <location>
        <begin position="990"/>
        <end position="1123"/>
    </location>
</feature>
<dbReference type="InterPro" id="IPR029063">
    <property type="entry name" value="SAM-dependent_MTases_sf"/>
</dbReference>
<organism evidence="5">
    <name type="scientific">Schlesneria paludicola</name>
    <dbReference type="NCBI Taxonomy" id="360056"/>
    <lineage>
        <taxon>Bacteria</taxon>
        <taxon>Pseudomonadati</taxon>
        <taxon>Planctomycetota</taxon>
        <taxon>Planctomycetia</taxon>
        <taxon>Planctomycetales</taxon>
        <taxon>Planctomycetaceae</taxon>
        <taxon>Schlesneria</taxon>
    </lineage>
</organism>
<dbReference type="SUPFAM" id="SSF53335">
    <property type="entry name" value="S-adenosyl-L-methionine-dependent methyltransferases"/>
    <property type="match status" value="1"/>
</dbReference>
<evidence type="ECO:0000259" key="4">
    <source>
        <dbReference type="SMART" id="SM00560"/>
    </source>
</evidence>
<dbReference type="InterPro" id="IPR018391">
    <property type="entry name" value="PQQ_b-propeller_rpt"/>
</dbReference>
<name>A0A7C4LPQ7_9PLAN</name>
<dbReference type="Gene3D" id="2.130.10.10">
    <property type="entry name" value="YVTN repeat-like/Quinoprotein amine dehydrogenase"/>
    <property type="match status" value="2"/>
</dbReference>
<proteinExistence type="predicted"/>
<dbReference type="SMART" id="SM00564">
    <property type="entry name" value="PQQ"/>
    <property type="match status" value="3"/>
</dbReference>
<dbReference type="InterPro" id="IPR001791">
    <property type="entry name" value="Laminin_G"/>
</dbReference>
<dbReference type="GO" id="GO:0032259">
    <property type="term" value="P:methylation"/>
    <property type="evidence" value="ECO:0007669"/>
    <property type="project" value="UniProtKB-KW"/>
</dbReference>
<dbReference type="Pfam" id="PF13360">
    <property type="entry name" value="PQQ_2"/>
    <property type="match status" value="2"/>
</dbReference>
<protein>
    <submittedName>
        <fullName evidence="5">Methyltransferase domain-containing protein</fullName>
    </submittedName>
</protein>
<dbReference type="Gene3D" id="3.40.50.150">
    <property type="entry name" value="Vaccinia Virus protein VP39"/>
    <property type="match status" value="1"/>
</dbReference>
<dbReference type="SUPFAM" id="SSF49899">
    <property type="entry name" value="Concanavalin A-like lectins/glucanases"/>
    <property type="match status" value="1"/>
</dbReference>
<accession>A0A7C4LPQ7</accession>
<evidence type="ECO:0000256" key="2">
    <source>
        <dbReference type="ARBA" id="ARBA00023157"/>
    </source>
</evidence>
<gene>
    <name evidence="5" type="ORF">ENS64_16965</name>
</gene>
<dbReference type="PANTHER" id="PTHR34512:SF30">
    <property type="entry name" value="OUTER MEMBRANE PROTEIN ASSEMBLY FACTOR BAMB"/>
    <property type="match status" value="1"/>
</dbReference>
<evidence type="ECO:0000256" key="1">
    <source>
        <dbReference type="ARBA" id="ARBA00022729"/>
    </source>
</evidence>
<keyword evidence="2" id="KW-1015">Disulfide bond</keyword>
<evidence type="ECO:0000259" key="3">
    <source>
        <dbReference type="SMART" id="SM00282"/>
    </source>
</evidence>
<dbReference type="SMART" id="SM00282">
    <property type="entry name" value="LamG"/>
    <property type="match status" value="1"/>
</dbReference>
<sequence>MKRPQDPLAASSESANMYLSRWQRLIVASALCFPAAVLPAAPREEAARILQETGVGGGFVVHVGCGDGALTAALRANESFQVHGLDTSAARVALTRQALRRQGVYGPVSVDVFDGQTLPYIDNMVNLLVAEKPGDLPLAEMERVLCPRGVAYYFQQGAWHKFVKPVPREIDDWTHYFHDSTGNAVAHDTVVAPPERLQWVGSPRWSRHHDRMASLSALVSSRGRLFYIMDEGSRVSIELPSHWQLIARDAFNGVVLWKRPIDKWHDNLWPLKSGPTQLTRRLVADGDDVFVTLGFHAPVTRIDGVTGEIEHVYADTTSTEEILVRRRTLYLLVNRAASELDDFAPKFNTGDQGRVATEFLWNEQPREIQAIDADSGRRRWRHVGKVVPLTLCADDHRVVFHDGEKIVCLNGATGEWLWSTEPAARRKAIPFNFGPRMVLYDQLVLYAGGDGKMRAYDIAEGRLLWESEHAPSGYQSPQDLIVAGGLVWVAPTTSGRDSGIYKGRDLRTGEVKVEFPPNIDTYWFHHRCYIAKATERYIIPSRTGIEFVDFQKQEWDINHWVRGGCLYGVLPCNGLLYAPPHNCACYPEAKLYGFNALAPALRRPLLPAAIPEAGRLERGAAWDQPLPQRETAADEWPTYRHDNERSGYAPIALHGDFGRAWETRLSGRLSALVIAQGLVYVAQIDEHTLHALDAQTGEARWSYTAGGRIDSPPTYWKGCVLFGSADGWVYCLRAEDGALLWRYRAAPIDRRLMAFEQLESVWPVHGSILVEKDVAHFVVGRSSFLDGGMWYVRLDARTGRKLSETVLNDRDPQTGADLQTRLQTLQMPVALADILCSDGESIYLRSQKFDLEGNRGELGPVSGDAPTQGGTQTGPGRHLFAPMGFLDDTWFHRAYWVYGKNFAGGHNGYYQAGKHTPSGRILVFNDKDVFGYARQPQYYRWTTPLEHQLFSASRDAASPTVLTPAGNTRAGGGAETVRFPLTPSLNPARKPFTVEAWVKPEGPSGVIVAHGGPSQGYALFLQNRKPAFALRADNRLTEIEAPDRLKAGWHHLAAVVHADKTMALYVDGTLAATGTATSLISSEPKQPLEIGGDKGAVGSYKEPFSFTGVVDEVRISHRALTADEIAAIVQQPQQPREPTRDVVLYCHFDDGNARDASGAGNHGDLGKLPTGQGRIGTGVVFPKAATAATAAGGGSARQMGFDHNWTKFVPVFARAMVLARDALVLAGPPDLVDEEYALERLAAKDPAIHELLKQQDEALEGKLGGRFWVVSTTDGSRLAEMEIDALPVWDGMSTAYGRIYLATTDGRVLCLGRGQ</sequence>
<keyword evidence="1" id="KW-0732">Signal</keyword>
<dbReference type="InterPro" id="IPR011047">
    <property type="entry name" value="Quinoprotein_ADH-like_sf"/>
</dbReference>
<dbReference type="Pfam" id="PF13385">
    <property type="entry name" value="Laminin_G_3"/>
    <property type="match status" value="1"/>
</dbReference>
<keyword evidence="5" id="KW-0489">Methyltransferase</keyword>
<dbReference type="GO" id="GO:0008168">
    <property type="term" value="F:methyltransferase activity"/>
    <property type="evidence" value="ECO:0007669"/>
    <property type="project" value="UniProtKB-KW"/>
</dbReference>
<dbReference type="InterPro" id="IPR006558">
    <property type="entry name" value="LamG-like"/>
</dbReference>
<dbReference type="SMART" id="SM00560">
    <property type="entry name" value="LamGL"/>
    <property type="match status" value="1"/>
</dbReference>
<dbReference type="SUPFAM" id="SSF50998">
    <property type="entry name" value="Quinoprotein alcohol dehydrogenase-like"/>
    <property type="match status" value="3"/>
</dbReference>
<dbReference type="InterPro" id="IPR013320">
    <property type="entry name" value="ConA-like_dom_sf"/>
</dbReference>